<protein>
    <submittedName>
        <fullName evidence="1">Uncharacterized protein</fullName>
    </submittedName>
</protein>
<name>A0ACB6RI35_9PLEO</name>
<comment type="caution">
    <text evidence="1">The sequence shown here is derived from an EMBL/GenBank/DDBJ whole genome shotgun (WGS) entry which is preliminary data.</text>
</comment>
<reference evidence="1" key="1">
    <citation type="journal article" date="2020" name="Stud. Mycol.">
        <title>101 Dothideomycetes genomes: a test case for predicting lifestyles and emergence of pathogens.</title>
        <authorList>
            <person name="Haridas S."/>
            <person name="Albert R."/>
            <person name="Binder M."/>
            <person name="Bloem J."/>
            <person name="Labutti K."/>
            <person name="Salamov A."/>
            <person name="Andreopoulos B."/>
            <person name="Baker S."/>
            <person name="Barry K."/>
            <person name="Bills G."/>
            <person name="Bluhm B."/>
            <person name="Cannon C."/>
            <person name="Castanera R."/>
            <person name="Culley D."/>
            <person name="Daum C."/>
            <person name="Ezra D."/>
            <person name="Gonzalez J."/>
            <person name="Henrissat B."/>
            <person name="Kuo A."/>
            <person name="Liang C."/>
            <person name="Lipzen A."/>
            <person name="Lutzoni F."/>
            <person name="Magnuson J."/>
            <person name="Mondo S."/>
            <person name="Nolan M."/>
            <person name="Ohm R."/>
            <person name="Pangilinan J."/>
            <person name="Park H.-J."/>
            <person name="Ramirez L."/>
            <person name="Alfaro M."/>
            <person name="Sun H."/>
            <person name="Tritt A."/>
            <person name="Yoshinaga Y."/>
            <person name="Zwiers L.-H."/>
            <person name="Turgeon B."/>
            <person name="Goodwin S."/>
            <person name="Spatafora J."/>
            <person name="Crous P."/>
            <person name="Grigoriev I."/>
        </authorList>
    </citation>
    <scope>NUCLEOTIDE SEQUENCE</scope>
    <source>
        <strain evidence="1">CBS 525.71</strain>
    </source>
</reference>
<dbReference type="EMBL" id="MU006753">
    <property type="protein sequence ID" value="KAF2621605.1"/>
    <property type="molecule type" value="Genomic_DNA"/>
</dbReference>
<proteinExistence type="predicted"/>
<sequence length="211" mass="23546">MQSVAATYGVLIPVRRHQLADHVRCTKTWAACRWPVLFAPRSAAERSMCAICGSTPDALGEKDFCVQSCCALDCRSTFLRRSMLWSKSMNRRGLASRDLSRVVETKVLGRLMIGALRQPPALPHYQLFIPPRRTQPLHGQLDPSTQVRCTDFLQDRVPQDTIKHHSLAPGNHHCKRAAHGTKLMLAFTTSGTETIGCRPVTRRVVSSNLAF</sequence>
<accession>A0ACB6RI35</accession>
<dbReference type="Proteomes" id="UP000799754">
    <property type="component" value="Unassembled WGS sequence"/>
</dbReference>
<evidence type="ECO:0000313" key="1">
    <source>
        <dbReference type="EMBL" id="KAF2621605.1"/>
    </source>
</evidence>
<keyword evidence="2" id="KW-1185">Reference proteome</keyword>
<evidence type="ECO:0000313" key="2">
    <source>
        <dbReference type="Proteomes" id="UP000799754"/>
    </source>
</evidence>
<organism evidence="1 2">
    <name type="scientific">Macroventuria anomochaeta</name>
    <dbReference type="NCBI Taxonomy" id="301207"/>
    <lineage>
        <taxon>Eukaryota</taxon>
        <taxon>Fungi</taxon>
        <taxon>Dikarya</taxon>
        <taxon>Ascomycota</taxon>
        <taxon>Pezizomycotina</taxon>
        <taxon>Dothideomycetes</taxon>
        <taxon>Pleosporomycetidae</taxon>
        <taxon>Pleosporales</taxon>
        <taxon>Pleosporineae</taxon>
        <taxon>Didymellaceae</taxon>
        <taxon>Macroventuria</taxon>
    </lineage>
</organism>
<gene>
    <name evidence="1" type="ORF">BU25DRAFT_235384</name>
</gene>